<feature type="binding site" evidence="19">
    <location>
        <position position="281"/>
    </location>
    <ligand>
        <name>Mg(2+)</name>
        <dbReference type="ChEBI" id="CHEBI:18420"/>
        <label>2</label>
    </ligand>
</feature>
<dbReference type="Proteomes" id="UP000295182">
    <property type="component" value="Unassembled WGS sequence"/>
</dbReference>
<feature type="binding site" evidence="19">
    <location>
        <position position="279"/>
    </location>
    <ligand>
        <name>Mg(2+)</name>
        <dbReference type="ChEBI" id="CHEBI:18420"/>
        <label>2</label>
    </ligand>
</feature>
<evidence type="ECO:0000256" key="5">
    <source>
        <dbReference type="ARBA" id="ARBA00012216"/>
    </source>
</evidence>
<dbReference type="InterPro" id="IPR016185">
    <property type="entry name" value="PreATP-grasp_dom_sf"/>
</dbReference>
<gene>
    <name evidence="17" type="primary">ddl</name>
    <name evidence="22" type="ORF">EV674_11242</name>
</gene>
<evidence type="ECO:0000256" key="15">
    <source>
        <dbReference type="ARBA" id="ARBA00023316"/>
    </source>
</evidence>
<evidence type="ECO:0000256" key="12">
    <source>
        <dbReference type="ARBA" id="ARBA00022960"/>
    </source>
</evidence>
<dbReference type="OrthoDB" id="9813261at2"/>
<dbReference type="PROSITE" id="PS50975">
    <property type="entry name" value="ATP_GRASP"/>
    <property type="match status" value="1"/>
</dbReference>
<dbReference type="InterPro" id="IPR011095">
    <property type="entry name" value="Dala_Dala_lig_C"/>
</dbReference>
<evidence type="ECO:0000256" key="13">
    <source>
        <dbReference type="ARBA" id="ARBA00022984"/>
    </source>
</evidence>
<keyword evidence="15 17" id="KW-0961">Cell wall biogenesis/degradation</keyword>
<comment type="catalytic activity">
    <reaction evidence="16 17">
        <text>2 D-alanine + ATP = D-alanyl-D-alanine + ADP + phosphate + H(+)</text>
        <dbReference type="Rhea" id="RHEA:11224"/>
        <dbReference type="ChEBI" id="CHEBI:15378"/>
        <dbReference type="ChEBI" id="CHEBI:30616"/>
        <dbReference type="ChEBI" id="CHEBI:43474"/>
        <dbReference type="ChEBI" id="CHEBI:57416"/>
        <dbReference type="ChEBI" id="CHEBI:57822"/>
        <dbReference type="ChEBI" id="CHEBI:456216"/>
        <dbReference type="EC" id="6.3.2.4"/>
    </reaction>
</comment>
<dbReference type="HAMAP" id="MF_00047">
    <property type="entry name" value="Dala_Dala_lig"/>
    <property type="match status" value="1"/>
</dbReference>
<keyword evidence="12 17" id="KW-0133">Cell shape</keyword>
<comment type="subcellular location">
    <subcellularLocation>
        <location evidence="3 17">Cytoplasm</location>
    </subcellularLocation>
</comment>
<evidence type="ECO:0000256" key="10">
    <source>
        <dbReference type="ARBA" id="ARBA00022840"/>
    </source>
</evidence>
<evidence type="ECO:0000256" key="19">
    <source>
        <dbReference type="PIRSR" id="PIRSR039102-3"/>
    </source>
</evidence>
<evidence type="ECO:0000256" key="3">
    <source>
        <dbReference type="ARBA" id="ARBA00004496"/>
    </source>
</evidence>
<dbReference type="SUPFAM" id="SSF52440">
    <property type="entry name" value="PreATP-grasp domain"/>
    <property type="match status" value="1"/>
</dbReference>
<evidence type="ECO:0000256" key="4">
    <source>
        <dbReference type="ARBA" id="ARBA00010871"/>
    </source>
</evidence>
<evidence type="ECO:0000256" key="9">
    <source>
        <dbReference type="ARBA" id="ARBA00022741"/>
    </source>
</evidence>
<dbReference type="Gene3D" id="3.40.50.20">
    <property type="match status" value="1"/>
</dbReference>
<dbReference type="NCBIfam" id="NF002378">
    <property type="entry name" value="PRK01372.1"/>
    <property type="match status" value="1"/>
</dbReference>
<name>A0A4V2SJY8_9BURK</name>
<dbReference type="AlphaFoldDB" id="A0A4V2SJY8"/>
<keyword evidence="8 19" id="KW-0479">Metal-binding</keyword>
<dbReference type="GO" id="GO:0071555">
    <property type="term" value="P:cell wall organization"/>
    <property type="evidence" value="ECO:0007669"/>
    <property type="project" value="UniProtKB-KW"/>
</dbReference>
<dbReference type="GO" id="GO:0008360">
    <property type="term" value="P:regulation of cell shape"/>
    <property type="evidence" value="ECO:0007669"/>
    <property type="project" value="UniProtKB-KW"/>
</dbReference>
<keyword evidence="23" id="KW-1185">Reference proteome</keyword>
<feature type="active site" evidence="18">
    <location>
        <position position="154"/>
    </location>
</feature>
<evidence type="ECO:0000256" key="7">
    <source>
        <dbReference type="ARBA" id="ARBA00022598"/>
    </source>
</evidence>
<evidence type="ECO:0000256" key="14">
    <source>
        <dbReference type="ARBA" id="ARBA00023211"/>
    </source>
</evidence>
<dbReference type="PANTHER" id="PTHR23132:SF23">
    <property type="entry name" value="D-ALANINE--D-ALANINE LIGASE B"/>
    <property type="match status" value="1"/>
</dbReference>
<dbReference type="Pfam" id="PF07478">
    <property type="entry name" value="Dala_Dala_lig_C"/>
    <property type="match status" value="1"/>
</dbReference>
<evidence type="ECO:0000256" key="18">
    <source>
        <dbReference type="PIRSR" id="PIRSR039102-1"/>
    </source>
</evidence>
<dbReference type="GO" id="GO:0005829">
    <property type="term" value="C:cytosol"/>
    <property type="evidence" value="ECO:0007669"/>
    <property type="project" value="TreeGrafter"/>
</dbReference>
<dbReference type="InterPro" id="IPR011761">
    <property type="entry name" value="ATP-grasp"/>
</dbReference>
<reference evidence="22 23" key="1">
    <citation type="submission" date="2019-03" db="EMBL/GenBank/DDBJ databases">
        <title>Genomic Encyclopedia of Type Strains, Phase IV (KMG-IV): sequencing the most valuable type-strain genomes for metagenomic binning, comparative biology and taxonomic classification.</title>
        <authorList>
            <person name="Goeker M."/>
        </authorList>
    </citation>
    <scope>NUCLEOTIDE SEQUENCE [LARGE SCALE GENOMIC DNA]</scope>
    <source>
        <strain evidence="22 23">DSM 1837</strain>
    </source>
</reference>
<evidence type="ECO:0000256" key="20">
    <source>
        <dbReference type="PROSITE-ProRule" id="PRU00409"/>
    </source>
</evidence>
<feature type="binding site" evidence="19">
    <location>
        <position position="279"/>
    </location>
    <ligand>
        <name>Mg(2+)</name>
        <dbReference type="ChEBI" id="CHEBI:18420"/>
        <label>1</label>
    </ligand>
</feature>
<evidence type="ECO:0000256" key="2">
    <source>
        <dbReference type="ARBA" id="ARBA00003921"/>
    </source>
</evidence>
<dbReference type="PIRSF" id="PIRSF039102">
    <property type="entry name" value="Ddl/VanB"/>
    <property type="match status" value="1"/>
</dbReference>
<evidence type="ECO:0000259" key="21">
    <source>
        <dbReference type="PROSITE" id="PS50975"/>
    </source>
</evidence>
<accession>A0A4V2SJY8</accession>
<sequence length="332" mass="35336">MSQFDSKIDVQALGKVAVLMGGSSAEREVSLMSGAGVLQALRSRGVDAHAFDPAQQDLGELRRQGFARCFIALHGRHGEDGTVQGALELLGIPYTGPGVMASSIAMDKIMTKRIWRFEGLPTPDWRLVSSADDTVAALAALGAPMIVKPAREGSTIGLTKVTDAAQCAQAYELASRYDPEVLCEQFIEGDETTCPILGEGASAHALPVIRIVAPQGNYDYEHKYFTDDTQYHCPSGLPEAEERAIQALVVQAFRTLGCRGWARADIMIRASDRQPFLLEINTSPGMTGHSLVPMSARALGISYEDLCLRLLASATLDTPPGACTGAAPGCAA</sequence>
<dbReference type="InterPro" id="IPR011127">
    <property type="entry name" value="Dala_Dala_lig_N"/>
</dbReference>
<evidence type="ECO:0000256" key="11">
    <source>
        <dbReference type="ARBA" id="ARBA00022842"/>
    </source>
</evidence>
<dbReference type="EC" id="6.3.2.4" evidence="5 17"/>
<evidence type="ECO:0000256" key="8">
    <source>
        <dbReference type="ARBA" id="ARBA00022723"/>
    </source>
</evidence>
<evidence type="ECO:0000256" key="17">
    <source>
        <dbReference type="HAMAP-Rule" id="MF_00047"/>
    </source>
</evidence>
<dbReference type="NCBIfam" id="TIGR01205">
    <property type="entry name" value="D_ala_D_alaTIGR"/>
    <property type="match status" value="1"/>
</dbReference>
<dbReference type="FunFam" id="3.30.470.20:FF:000008">
    <property type="entry name" value="D-alanine--D-alanine ligase"/>
    <property type="match status" value="1"/>
</dbReference>
<dbReference type="InterPro" id="IPR005905">
    <property type="entry name" value="D_ala_D_ala"/>
</dbReference>
<proteinExistence type="inferred from homology"/>
<evidence type="ECO:0000256" key="16">
    <source>
        <dbReference type="ARBA" id="ARBA00047614"/>
    </source>
</evidence>
<dbReference type="PROSITE" id="PS00844">
    <property type="entry name" value="DALA_DALA_LIGASE_2"/>
    <property type="match status" value="1"/>
</dbReference>
<dbReference type="GO" id="GO:0046872">
    <property type="term" value="F:metal ion binding"/>
    <property type="evidence" value="ECO:0007669"/>
    <property type="project" value="UniProtKB-KW"/>
</dbReference>
<feature type="active site" evidence="18">
    <location>
        <position position="290"/>
    </location>
</feature>
<dbReference type="PROSITE" id="PS00843">
    <property type="entry name" value="DALA_DALA_LIGASE_1"/>
    <property type="match status" value="1"/>
</dbReference>
<dbReference type="Gene3D" id="3.30.470.20">
    <property type="entry name" value="ATP-grasp fold, B domain"/>
    <property type="match status" value="1"/>
</dbReference>
<dbReference type="Pfam" id="PF01820">
    <property type="entry name" value="Dala_Dala_lig_N"/>
    <property type="match status" value="1"/>
</dbReference>
<evidence type="ECO:0000256" key="1">
    <source>
        <dbReference type="ARBA" id="ARBA00001936"/>
    </source>
</evidence>
<dbReference type="SUPFAM" id="SSF56059">
    <property type="entry name" value="Glutathione synthetase ATP-binding domain-like"/>
    <property type="match status" value="1"/>
</dbReference>
<evidence type="ECO:0000256" key="6">
    <source>
        <dbReference type="ARBA" id="ARBA00022490"/>
    </source>
</evidence>
<feature type="active site" evidence="18">
    <location>
        <position position="26"/>
    </location>
</feature>
<keyword evidence="13 17" id="KW-0573">Peptidoglycan synthesis</keyword>
<feature type="domain" description="ATP-grasp" evidence="21">
    <location>
        <begin position="112"/>
        <end position="312"/>
    </location>
</feature>
<comment type="function">
    <text evidence="2 17">Cell wall formation.</text>
</comment>
<comment type="caution">
    <text evidence="22">The sequence shown here is derived from an EMBL/GenBank/DDBJ whole genome shotgun (WGS) entry which is preliminary data.</text>
</comment>
<keyword evidence="14 19" id="KW-0464">Manganese</keyword>
<dbReference type="UniPathway" id="UPA00219"/>
<dbReference type="EMBL" id="SLXH01000012">
    <property type="protein sequence ID" value="TCP17486.1"/>
    <property type="molecule type" value="Genomic_DNA"/>
</dbReference>
<comment type="pathway">
    <text evidence="17">Cell wall biogenesis; peptidoglycan biosynthesis.</text>
</comment>
<evidence type="ECO:0000313" key="22">
    <source>
        <dbReference type="EMBL" id="TCP17486.1"/>
    </source>
</evidence>
<dbReference type="GO" id="GO:0005524">
    <property type="term" value="F:ATP binding"/>
    <property type="evidence" value="ECO:0007669"/>
    <property type="project" value="UniProtKB-UniRule"/>
</dbReference>
<keyword evidence="6 17" id="KW-0963">Cytoplasm</keyword>
<organism evidence="22 23">
    <name type="scientific">Simplicispira metamorpha</name>
    <dbReference type="NCBI Taxonomy" id="80881"/>
    <lineage>
        <taxon>Bacteria</taxon>
        <taxon>Pseudomonadati</taxon>
        <taxon>Pseudomonadota</taxon>
        <taxon>Betaproteobacteria</taxon>
        <taxon>Burkholderiales</taxon>
        <taxon>Comamonadaceae</taxon>
        <taxon>Simplicispira</taxon>
    </lineage>
</organism>
<dbReference type="InterPro" id="IPR000291">
    <property type="entry name" value="D-Ala_lig_Van_CS"/>
</dbReference>
<evidence type="ECO:0000313" key="23">
    <source>
        <dbReference type="Proteomes" id="UP000295182"/>
    </source>
</evidence>
<feature type="binding site" evidence="19">
    <location>
        <position position="265"/>
    </location>
    <ligand>
        <name>Mg(2+)</name>
        <dbReference type="ChEBI" id="CHEBI:18420"/>
        <label>1</label>
    </ligand>
</feature>
<dbReference type="InterPro" id="IPR013815">
    <property type="entry name" value="ATP_grasp_subdomain_1"/>
</dbReference>
<keyword evidence="7 17" id="KW-0436">Ligase</keyword>
<comment type="cofactor">
    <cofactor evidence="1">
        <name>Mn(2+)</name>
        <dbReference type="ChEBI" id="CHEBI:29035"/>
    </cofactor>
</comment>
<keyword evidence="9 20" id="KW-0547">Nucleotide-binding</keyword>
<keyword evidence="10 20" id="KW-0067">ATP-binding</keyword>
<dbReference type="RefSeq" id="WP_119013058.1">
    <property type="nucleotide sequence ID" value="NZ_QXNC01000012.1"/>
</dbReference>
<comment type="similarity">
    <text evidence="4 17">Belongs to the D-alanine--D-alanine ligase family.</text>
</comment>
<keyword evidence="11 19" id="KW-0460">Magnesium</keyword>
<dbReference type="GO" id="GO:0008716">
    <property type="term" value="F:D-alanine-D-alanine ligase activity"/>
    <property type="evidence" value="ECO:0007669"/>
    <property type="project" value="UniProtKB-UniRule"/>
</dbReference>
<dbReference type="GO" id="GO:0009252">
    <property type="term" value="P:peptidoglycan biosynthetic process"/>
    <property type="evidence" value="ECO:0007669"/>
    <property type="project" value="UniProtKB-UniRule"/>
</dbReference>
<dbReference type="PANTHER" id="PTHR23132">
    <property type="entry name" value="D-ALANINE--D-ALANINE LIGASE"/>
    <property type="match status" value="1"/>
</dbReference>
<protein>
    <recommendedName>
        <fullName evidence="5 17">D-alanine--D-alanine ligase</fullName>
        <ecNumber evidence="5 17">6.3.2.4</ecNumber>
    </recommendedName>
    <alternativeName>
        <fullName evidence="17">D-Ala-D-Ala ligase</fullName>
    </alternativeName>
    <alternativeName>
        <fullName evidence="17">D-alanylalanine synthetase</fullName>
    </alternativeName>
</protein>
<comment type="cofactor">
    <cofactor evidence="19">
        <name>Mg(2+)</name>
        <dbReference type="ChEBI" id="CHEBI:18420"/>
    </cofactor>
    <cofactor evidence="19">
        <name>Mn(2+)</name>
        <dbReference type="ChEBI" id="CHEBI:29035"/>
    </cofactor>
    <text evidence="19">Binds 2 magnesium or manganese ions per subunit.</text>
</comment>
<dbReference type="Gene3D" id="3.30.1490.20">
    <property type="entry name" value="ATP-grasp fold, A domain"/>
    <property type="match status" value="1"/>
</dbReference>
<dbReference type="FunFam" id="3.40.50.20:FF:000013">
    <property type="entry name" value="D-alanine--D-alanine ligase"/>
    <property type="match status" value="1"/>
</dbReference>